<organism evidence="3 4">
    <name type="scientific">Cellvibrio zantedeschiae</name>
    <dbReference type="NCBI Taxonomy" id="1237077"/>
    <lineage>
        <taxon>Bacteria</taxon>
        <taxon>Pseudomonadati</taxon>
        <taxon>Pseudomonadota</taxon>
        <taxon>Gammaproteobacteria</taxon>
        <taxon>Cellvibrionales</taxon>
        <taxon>Cellvibrionaceae</taxon>
        <taxon>Cellvibrio</taxon>
    </lineage>
</organism>
<gene>
    <name evidence="3" type="ORF">GCM10011613_09740</name>
</gene>
<dbReference type="InterPro" id="IPR008756">
    <property type="entry name" value="Peptidase_M56"/>
</dbReference>
<dbReference type="EMBL" id="BMYZ01000001">
    <property type="protein sequence ID" value="GGY67641.1"/>
    <property type="molecule type" value="Genomic_DNA"/>
</dbReference>
<feature type="domain" description="Peptidase M56" evidence="2">
    <location>
        <begin position="29"/>
        <end position="270"/>
    </location>
</feature>
<dbReference type="Pfam" id="PF05569">
    <property type="entry name" value="Peptidase_M56"/>
    <property type="match status" value="1"/>
</dbReference>
<dbReference type="PANTHER" id="PTHR34978">
    <property type="entry name" value="POSSIBLE SENSOR-TRANSDUCER PROTEIN BLAR"/>
    <property type="match status" value="1"/>
</dbReference>
<dbReference type="RefSeq" id="WP_189416417.1">
    <property type="nucleotide sequence ID" value="NZ_BMYZ01000001.1"/>
</dbReference>
<reference evidence="4" key="1">
    <citation type="journal article" date="2019" name="Int. J. Syst. Evol. Microbiol.">
        <title>The Global Catalogue of Microorganisms (GCM) 10K type strain sequencing project: providing services to taxonomists for standard genome sequencing and annotation.</title>
        <authorList>
            <consortium name="The Broad Institute Genomics Platform"/>
            <consortium name="The Broad Institute Genome Sequencing Center for Infectious Disease"/>
            <person name="Wu L."/>
            <person name="Ma J."/>
        </authorList>
    </citation>
    <scope>NUCLEOTIDE SEQUENCE [LARGE SCALE GENOMIC DNA]</scope>
    <source>
        <strain evidence="4">KCTC 32239</strain>
    </source>
</reference>
<evidence type="ECO:0000256" key="1">
    <source>
        <dbReference type="SAM" id="Phobius"/>
    </source>
</evidence>
<keyword evidence="1" id="KW-0472">Membrane</keyword>
<keyword evidence="4" id="KW-1185">Reference proteome</keyword>
<dbReference type="Gene3D" id="3.30.2010.10">
    <property type="entry name" value="Metalloproteases ('zincins'), catalytic domain"/>
    <property type="match status" value="1"/>
</dbReference>
<dbReference type="Proteomes" id="UP000619761">
    <property type="component" value="Unassembled WGS sequence"/>
</dbReference>
<name>A0ABQ3AUH9_9GAMM</name>
<accession>A0ABQ3AUH9</accession>
<evidence type="ECO:0000313" key="4">
    <source>
        <dbReference type="Proteomes" id="UP000619761"/>
    </source>
</evidence>
<keyword evidence="1" id="KW-0812">Transmembrane</keyword>
<proteinExistence type="predicted"/>
<dbReference type="InterPro" id="IPR052173">
    <property type="entry name" value="Beta-lactam_resp_regulator"/>
</dbReference>
<evidence type="ECO:0000313" key="3">
    <source>
        <dbReference type="EMBL" id="GGY67641.1"/>
    </source>
</evidence>
<feature type="transmembrane region" description="Helical" evidence="1">
    <location>
        <begin position="109"/>
        <end position="129"/>
    </location>
</feature>
<feature type="transmembrane region" description="Helical" evidence="1">
    <location>
        <begin position="12"/>
        <end position="38"/>
    </location>
</feature>
<dbReference type="Gene3D" id="3.30.1150.10">
    <property type="match status" value="1"/>
</dbReference>
<dbReference type="CDD" id="cd07341">
    <property type="entry name" value="M56_BlaR1_MecR1_like"/>
    <property type="match status" value="1"/>
</dbReference>
<dbReference type="PANTHER" id="PTHR34978:SF3">
    <property type="entry name" value="SLR0241 PROTEIN"/>
    <property type="match status" value="1"/>
</dbReference>
<comment type="caution">
    <text evidence="3">The sequence shown here is derived from an EMBL/GenBank/DDBJ whole genome shotgun (WGS) entry which is preliminary data.</text>
</comment>
<protein>
    <recommendedName>
        <fullName evidence="2">Peptidase M56 domain-containing protein</fullName>
    </recommendedName>
</protein>
<feature type="transmembrane region" description="Helical" evidence="1">
    <location>
        <begin position="50"/>
        <end position="69"/>
    </location>
</feature>
<sequence length="456" mass="51067">MNTLAKLVSSEFIYAIGWTLIHSLWQCSLIALCVVSSYAFTKKSRASTRYWISVVGLVSCIFASLATFYTNLQDKVSVVIAENNFLNSTVAVAHEPYKQTLSGFINAHINQIVFCWLIGFCLYICKYLADFFYCQRIKNHKNNQASEQWLTAFNELKNNLGITQPVQLRISDIVDIPCIIGHFKPVVLLPASLLTGLSSKQVEVILLHELGHVRRNDYLISSLQTIVTSLYFFNPFVRWISSKMDEERENACDDIAISVCGDPLFYAHTLKEFAEMKNSNTLVLAIAGHKNLLLNRITRLFVRDVSFTKTYGKTFTAITLFLLCAGFSVTGYSTEDRSSTSDIKIRTKNQPDVYANAIPLSIPKESIATGYLGECTAPYSVDEKGKGFDITVNCTNGKPEAKVFLEKQITTAIQNAQFPIKTENGKAVTVKGRELRVRLDLRHPEKPIDGEATASK</sequence>
<evidence type="ECO:0000259" key="2">
    <source>
        <dbReference type="Pfam" id="PF05569"/>
    </source>
</evidence>
<keyword evidence="1" id="KW-1133">Transmembrane helix</keyword>